<name>A0ABS6RU16_9BACT</name>
<evidence type="ECO:0000313" key="4">
    <source>
        <dbReference type="EMBL" id="MBV6340122.1"/>
    </source>
</evidence>
<feature type="transmembrane region" description="Helical" evidence="2">
    <location>
        <begin position="12"/>
        <end position="36"/>
    </location>
</feature>
<proteinExistence type="predicted"/>
<dbReference type="EMBL" id="JABXWD010000007">
    <property type="protein sequence ID" value="MBV6340122.1"/>
    <property type="molecule type" value="Genomic_DNA"/>
</dbReference>
<keyword evidence="1" id="KW-0175">Coiled coil</keyword>
<keyword evidence="2" id="KW-0472">Membrane</keyword>
<dbReference type="InterPro" id="IPR001107">
    <property type="entry name" value="Band_7"/>
</dbReference>
<evidence type="ECO:0000313" key="5">
    <source>
        <dbReference type="Proteomes" id="UP001196980"/>
    </source>
</evidence>
<dbReference type="Proteomes" id="UP001196980">
    <property type="component" value="Unassembled WGS sequence"/>
</dbReference>
<organism evidence="4 5">
    <name type="scientific">Candidatus Magnetobacterium casense</name>
    <dbReference type="NCBI Taxonomy" id="1455061"/>
    <lineage>
        <taxon>Bacteria</taxon>
        <taxon>Pseudomonadati</taxon>
        <taxon>Nitrospirota</taxon>
        <taxon>Thermodesulfovibrionia</taxon>
        <taxon>Thermodesulfovibrionales</taxon>
        <taxon>Candidatus Magnetobacteriaceae</taxon>
        <taxon>Candidatus Magnetobacterium</taxon>
    </lineage>
</organism>
<gene>
    <name evidence="4" type="ORF">HWQ67_00855</name>
</gene>
<accession>A0ABS6RU16</accession>
<protein>
    <recommendedName>
        <fullName evidence="3">Band 7 domain-containing protein</fullName>
    </recommendedName>
</protein>
<keyword evidence="2" id="KW-0812">Transmembrane</keyword>
<dbReference type="SMART" id="SM00244">
    <property type="entry name" value="PHB"/>
    <property type="match status" value="1"/>
</dbReference>
<dbReference type="Pfam" id="PF01145">
    <property type="entry name" value="Band_7"/>
    <property type="match status" value="1"/>
</dbReference>
<keyword evidence="2" id="KW-1133">Transmembrane helix</keyword>
<dbReference type="RefSeq" id="WP_218250743.1">
    <property type="nucleotide sequence ID" value="NZ_JABXWD010000007.1"/>
</dbReference>
<feature type="domain" description="Band 7" evidence="3">
    <location>
        <begin position="34"/>
        <end position="208"/>
    </location>
</feature>
<evidence type="ECO:0000259" key="3">
    <source>
        <dbReference type="SMART" id="SM00244"/>
    </source>
</evidence>
<reference evidence="4 5" key="1">
    <citation type="journal article" date="2020" name="J Geophys Res Biogeosci">
        <title>Magnetotaxis as an Adaptation to Enable Bacterial Shuttling of Microbial Sulfur and Sulfur Cycling Across Aquatic Oxic#Anoxic Interfaces.</title>
        <authorList>
            <person name="Li J."/>
            <person name="Liu P."/>
            <person name="Wang J."/>
            <person name="Roberts A.P."/>
            <person name="Pan Y."/>
        </authorList>
    </citation>
    <scope>NUCLEOTIDE SEQUENCE [LARGE SCALE GENOMIC DNA]</scope>
    <source>
        <strain evidence="4 5">MYR-1_YQ</strain>
    </source>
</reference>
<feature type="coiled-coil region" evidence="1">
    <location>
        <begin position="246"/>
        <end position="298"/>
    </location>
</feature>
<dbReference type="PANTHER" id="PTHR42911">
    <property type="entry name" value="MODULATOR OF FTSH PROTEASE HFLC"/>
    <property type="match status" value="1"/>
</dbReference>
<comment type="caution">
    <text evidence="4">The sequence shown here is derived from an EMBL/GenBank/DDBJ whole genome shotgun (WGS) entry which is preliminary data.</text>
</comment>
<dbReference type="PANTHER" id="PTHR42911:SF2">
    <property type="entry name" value="PROHIBITIN FAMILY PROTEIN"/>
    <property type="match status" value="1"/>
</dbReference>
<evidence type="ECO:0000256" key="2">
    <source>
        <dbReference type="SAM" id="Phobius"/>
    </source>
</evidence>
<sequence length="323" mass="36403">MSMETLTPGQRLTAKLVLIGLGLIVGIILVVALMPFKQVESTEVGLKFTWGALQEQYLTQGLRFRWPIAQEIKTVTLLPLQLDYRVAVGPDGAISTDNQTIGADTIVFYRYNKEGVVGMWKNYGEEKIRSIMMTNLRESFKAVIGKYNIFALSVSQDEIKGKVKEDLIVRMEEYPITVIDVNIVNYDWSDAFDAQIAETMSRAQQVKQKEQEKLMAEQEAQKGVVQAEAQKKIAITTAEGQKQAMITQAEGQKEKAKLEAEAKALEGEGIRKYNESVAKNWEIELKKMELNIELQRVEKWNGQYVPNNMYGPIPFDSGGVQGR</sequence>
<keyword evidence="5" id="KW-1185">Reference proteome</keyword>
<evidence type="ECO:0000256" key="1">
    <source>
        <dbReference type="SAM" id="Coils"/>
    </source>
</evidence>